<evidence type="ECO:0000256" key="4">
    <source>
        <dbReference type="SAM" id="Phobius"/>
    </source>
</evidence>
<feature type="transmembrane region" description="Helical" evidence="4">
    <location>
        <begin position="198"/>
        <end position="219"/>
    </location>
</feature>
<dbReference type="InterPro" id="IPR009057">
    <property type="entry name" value="Homeodomain-like_sf"/>
</dbReference>
<dbReference type="PROSITE" id="PS00041">
    <property type="entry name" value="HTH_ARAC_FAMILY_1"/>
    <property type="match status" value="1"/>
</dbReference>
<keyword evidence="3" id="KW-0804">Transcription</keyword>
<dbReference type="PANTHER" id="PTHR43280:SF29">
    <property type="entry name" value="ARAC-FAMILY TRANSCRIPTIONAL REGULATOR"/>
    <property type="match status" value="1"/>
</dbReference>
<dbReference type="EMBL" id="AQRA01000008">
    <property type="protein sequence ID" value="EZH72314.1"/>
    <property type="molecule type" value="Genomic_DNA"/>
</dbReference>
<dbReference type="Gene3D" id="1.10.10.60">
    <property type="entry name" value="Homeodomain-like"/>
    <property type="match status" value="2"/>
</dbReference>
<feature type="transmembrane region" description="Helical" evidence="4">
    <location>
        <begin position="6"/>
        <end position="26"/>
    </location>
</feature>
<dbReference type="AlphaFoldDB" id="A0A023BQU8"/>
<feature type="transmembrane region" description="Helical" evidence="4">
    <location>
        <begin position="167"/>
        <end position="192"/>
    </location>
</feature>
<dbReference type="PANTHER" id="PTHR43280">
    <property type="entry name" value="ARAC-FAMILY TRANSCRIPTIONAL REGULATOR"/>
    <property type="match status" value="1"/>
</dbReference>
<dbReference type="GO" id="GO:0003700">
    <property type="term" value="F:DNA-binding transcription factor activity"/>
    <property type="evidence" value="ECO:0007669"/>
    <property type="project" value="InterPro"/>
</dbReference>
<name>A0A023BQU8_9FLAO</name>
<keyword evidence="2" id="KW-0238">DNA-binding</keyword>
<dbReference type="SUPFAM" id="SSF46689">
    <property type="entry name" value="Homeodomain-like"/>
    <property type="match status" value="1"/>
</dbReference>
<dbReference type="RefSeq" id="WP_051575936.1">
    <property type="nucleotide sequence ID" value="NZ_AQRA01000008.1"/>
</dbReference>
<dbReference type="Pfam" id="PF12833">
    <property type="entry name" value="HTH_18"/>
    <property type="match status" value="1"/>
</dbReference>
<feature type="domain" description="HTH araC/xylS-type" evidence="5">
    <location>
        <begin position="245"/>
        <end position="349"/>
    </location>
</feature>
<protein>
    <recommendedName>
        <fullName evidence="5">HTH araC/xylS-type domain-containing protein</fullName>
    </recommendedName>
</protein>
<keyword evidence="1" id="KW-0805">Transcription regulation</keyword>
<accession>A0A023BQU8</accession>
<organism evidence="6 7">
    <name type="scientific">Aquimarina atlantica</name>
    <dbReference type="NCBI Taxonomy" id="1317122"/>
    <lineage>
        <taxon>Bacteria</taxon>
        <taxon>Pseudomonadati</taxon>
        <taxon>Bacteroidota</taxon>
        <taxon>Flavobacteriia</taxon>
        <taxon>Flavobacteriales</taxon>
        <taxon>Flavobacteriaceae</taxon>
        <taxon>Aquimarina</taxon>
    </lineage>
</organism>
<evidence type="ECO:0000256" key="2">
    <source>
        <dbReference type="ARBA" id="ARBA00023125"/>
    </source>
</evidence>
<dbReference type="InterPro" id="IPR018062">
    <property type="entry name" value="HTH_AraC-typ_CS"/>
</dbReference>
<keyword evidence="4" id="KW-1133">Transmembrane helix</keyword>
<proteinExistence type="predicted"/>
<keyword evidence="7" id="KW-1185">Reference proteome</keyword>
<dbReference type="OrthoDB" id="5492415at2"/>
<dbReference type="Proteomes" id="UP000023541">
    <property type="component" value="Unassembled WGS sequence"/>
</dbReference>
<dbReference type="PROSITE" id="PS01124">
    <property type="entry name" value="HTH_ARAC_FAMILY_2"/>
    <property type="match status" value="1"/>
</dbReference>
<dbReference type="STRING" id="1317122.ATO12_22955"/>
<comment type="caution">
    <text evidence="6">The sequence shown here is derived from an EMBL/GenBank/DDBJ whole genome shotgun (WGS) entry which is preliminary data.</text>
</comment>
<keyword evidence="4" id="KW-0812">Transmembrane</keyword>
<dbReference type="SMART" id="SM00342">
    <property type="entry name" value="HTH_ARAC"/>
    <property type="match status" value="1"/>
</dbReference>
<gene>
    <name evidence="6" type="ORF">ATO12_22955</name>
</gene>
<dbReference type="eggNOG" id="COG2207">
    <property type="taxonomic scope" value="Bacteria"/>
</dbReference>
<feature type="transmembrane region" description="Helical" evidence="4">
    <location>
        <begin position="137"/>
        <end position="155"/>
    </location>
</feature>
<feature type="transmembrane region" description="Helical" evidence="4">
    <location>
        <begin position="33"/>
        <end position="51"/>
    </location>
</feature>
<reference evidence="6 7" key="1">
    <citation type="submission" date="2014-04" db="EMBL/GenBank/DDBJ databases">
        <title>Aquimarina sp. 22II-S11-z7 Genome Sequencing.</title>
        <authorList>
            <person name="Lai Q."/>
        </authorList>
    </citation>
    <scope>NUCLEOTIDE SEQUENCE [LARGE SCALE GENOMIC DNA]</scope>
    <source>
        <strain evidence="6 7">22II-S11-z7</strain>
    </source>
</reference>
<keyword evidence="4" id="KW-0472">Membrane</keyword>
<evidence type="ECO:0000256" key="3">
    <source>
        <dbReference type="ARBA" id="ARBA00023163"/>
    </source>
</evidence>
<feature type="transmembrane region" description="Helical" evidence="4">
    <location>
        <begin position="99"/>
        <end position="117"/>
    </location>
</feature>
<sequence>MTIIRYFLLIQALTILFISGGVFFKYSKNLKSWTIGLFSGIFGLEILVFLYGTSKLSIVYPQFLGWFYFDMGFLYGPFLWFHFQSFIYNKNRYSKIDGLHFIAFIIIYILIIDILMLPNEERLQYMRERFLDQIMPINYARAIHQLLYAIAVIYVSIKNRTKLSSNVLVYLFTLAIIYICSTLIISFLTLFADGWRQFAYYYLFNNIMIFVVGIILYTNPQFLKEITKKYSNSTLDYDDMVQIQNKINELFIHDLIFLKNDLTIGYLAKKLNVKPYKISQTFSEFIQENFNDYVNKHRVMYSQKLLKDNAYNIYKIEAIATESGFNNKVTFYKAFTKHTATTPSKYRNLNKKEVKNNLS</sequence>
<evidence type="ECO:0000313" key="7">
    <source>
        <dbReference type="Proteomes" id="UP000023541"/>
    </source>
</evidence>
<feature type="transmembrane region" description="Helical" evidence="4">
    <location>
        <begin position="63"/>
        <end position="87"/>
    </location>
</feature>
<evidence type="ECO:0000313" key="6">
    <source>
        <dbReference type="EMBL" id="EZH72314.1"/>
    </source>
</evidence>
<evidence type="ECO:0000256" key="1">
    <source>
        <dbReference type="ARBA" id="ARBA00023015"/>
    </source>
</evidence>
<evidence type="ECO:0000259" key="5">
    <source>
        <dbReference type="PROSITE" id="PS01124"/>
    </source>
</evidence>
<dbReference type="InterPro" id="IPR018060">
    <property type="entry name" value="HTH_AraC"/>
</dbReference>
<dbReference type="GO" id="GO:0043565">
    <property type="term" value="F:sequence-specific DNA binding"/>
    <property type="evidence" value="ECO:0007669"/>
    <property type="project" value="InterPro"/>
</dbReference>